<dbReference type="EMBL" id="DF237122">
    <property type="protein sequence ID" value="GAQ84011.1"/>
    <property type="molecule type" value="Genomic_DNA"/>
</dbReference>
<reference evidence="11 12" key="1">
    <citation type="journal article" date="2014" name="Nat. Commun.">
        <title>Klebsormidium flaccidum genome reveals primary factors for plant terrestrial adaptation.</title>
        <authorList>
            <person name="Hori K."/>
            <person name="Maruyama F."/>
            <person name="Fujisawa T."/>
            <person name="Togashi T."/>
            <person name="Yamamoto N."/>
            <person name="Seo M."/>
            <person name="Sato S."/>
            <person name="Yamada T."/>
            <person name="Mori H."/>
            <person name="Tajima N."/>
            <person name="Moriyama T."/>
            <person name="Ikeuchi M."/>
            <person name="Watanabe M."/>
            <person name="Wada H."/>
            <person name="Kobayashi K."/>
            <person name="Saito M."/>
            <person name="Masuda T."/>
            <person name="Sasaki-Sekimoto Y."/>
            <person name="Mashiguchi K."/>
            <person name="Awai K."/>
            <person name="Shimojima M."/>
            <person name="Masuda S."/>
            <person name="Iwai M."/>
            <person name="Nobusawa T."/>
            <person name="Narise T."/>
            <person name="Kondo S."/>
            <person name="Saito H."/>
            <person name="Sato R."/>
            <person name="Murakawa M."/>
            <person name="Ihara Y."/>
            <person name="Oshima-Yamada Y."/>
            <person name="Ohtaka K."/>
            <person name="Satoh M."/>
            <person name="Sonobe K."/>
            <person name="Ishii M."/>
            <person name="Ohtani R."/>
            <person name="Kanamori-Sato M."/>
            <person name="Honoki R."/>
            <person name="Miyazaki D."/>
            <person name="Mochizuki H."/>
            <person name="Umetsu J."/>
            <person name="Higashi K."/>
            <person name="Shibata D."/>
            <person name="Kamiya Y."/>
            <person name="Sato N."/>
            <person name="Nakamura Y."/>
            <person name="Tabata S."/>
            <person name="Ida S."/>
            <person name="Kurokawa K."/>
            <person name="Ohta H."/>
        </authorList>
    </citation>
    <scope>NUCLEOTIDE SEQUENCE [LARGE SCALE GENOMIC DNA]</scope>
    <source>
        <strain evidence="11 12">NIES-2285</strain>
    </source>
</reference>
<evidence type="ECO:0000256" key="4">
    <source>
        <dbReference type="ARBA" id="ARBA00022692"/>
    </source>
</evidence>
<dbReference type="GO" id="GO:0031966">
    <property type="term" value="C:mitochondrial membrane"/>
    <property type="evidence" value="ECO:0007669"/>
    <property type="project" value="UniProtKB-SubCell"/>
</dbReference>
<protein>
    <submittedName>
        <fullName evidence="11">Mitochondrial carrier protein</fullName>
    </submittedName>
</protein>
<proteinExistence type="inferred from homology"/>
<name>A0A1Y1I4B4_KLENI</name>
<dbReference type="Proteomes" id="UP000054558">
    <property type="component" value="Unassembled WGS sequence"/>
</dbReference>
<dbReference type="OMA" id="RYGRMVC"/>
<dbReference type="GO" id="GO:0022857">
    <property type="term" value="F:transmembrane transporter activity"/>
    <property type="evidence" value="ECO:0000318"/>
    <property type="project" value="GO_Central"/>
</dbReference>
<organism evidence="11 12">
    <name type="scientific">Klebsormidium nitens</name>
    <name type="common">Green alga</name>
    <name type="synonym">Ulothrix nitens</name>
    <dbReference type="NCBI Taxonomy" id="105231"/>
    <lineage>
        <taxon>Eukaryota</taxon>
        <taxon>Viridiplantae</taxon>
        <taxon>Streptophyta</taxon>
        <taxon>Klebsormidiophyceae</taxon>
        <taxon>Klebsormidiales</taxon>
        <taxon>Klebsormidiaceae</taxon>
        <taxon>Klebsormidium</taxon>
    </lineage>
</organism>
<dbReference type="AlphaFoldDB" id="A0A1Y1I4B4"/>
<evidence type="ECO:0000256" key="5">
    <source>
        <dbReference type="ARBA" id="ARBA00022737"/>
    </source>
</evidence>
<comment type="subcellular location">
    <subcellularLocation>
        <location evidence="1">Mitochondrion membrane</location>
        <topology evidence="1">Multi-pass membrane protein</topology>
    </subcellularLocation>
</comment>
<keyword evidence="3 10" id="KW-0813">Transport</keyword>
<evidence type="ECO:0000256" key="1">
    <source>
        <dbReference type="ARBA" id="ARBA00004225"/>
    </source>
</evidence>
<feature type="repeat" description="Solcar" evidence="9">
    <location>
        <begin position="93"/>
        <end position="174"/>
    </location>
</feature>
<evidence type="ECO:0000256" key="8">
    <source>
        <dbReference type="ARBA" id="ARBA00023136"/>
    </source>
</evidence>
<dbReference type="PROSITE" id="PS50920">
    <property type="entry name" value="SOLCAR"/>
    <property type="match status" value="2"/>
</dbReference>
<keyword evidence="6" id="KW-1133">Transmembrane helix</keyword>
<dbReference type="STRING" id="105231.A0A1Y1I4B4"/>
<evidence type="ECO:0000256" key="7">
    <source>
        <dbReference type="ARBA" id="ARBA00023128"/>
    </source>
</evidence>
<evidence type="ECO:0000313" key="12">
    <source>
        <dbReference type="Proteomes" id="UP000054558"/>
    </source>
</evidence>
<keyword evidence="7" id="KW-0496">Mitochondrion</keyword>
<dbReference type="OrthoDB" id="44467at2759"/>
<evidence type="ECO:0000256" key="10">
    <source>
        <dbReference type="RuleBase" id="RU000488"/>
    </source>
</evidence>
<accession>A0A1Y1I4B4</accession>
<dbReference type="Pfam" id="PF00153">
    <property type="entry name" value="Mito_carr"/>
    <property type="match status" value="2"/>
</dbReference>
<evidence type="ECO:0000256" key="9">
    <source>
        <dbReference type="PROSITE-ProRule" id="PRU00282"/>
    </source>
</evidence>
<keyword evidence="5" id="KW-0677">Repeat</keyword>
<dbReference type="InterPro" id="IPR049563">
    <property type="entry name" value="TXTP-like"/>
</dbReference>
<keyword evidence="4 9" id="KW-0812">Transmembrane</keyword>
<dbReference type="InterPro" id="IPR018108">
    <property type="entry name" value="MCP_transmembrane"/>
</dbReference>
<dbReference type="PANTHER" id="PTHR45788:SF4">
    <property type="entry name" value="TRICARBOXYLATE TRANSPORT PROTEIN, MITOCHONDRIAL"/>
    <property type="match status" value="1"/>
</dbReference>
<evidence type="ECO:0000256" key="6">
    <source>
        <dbReference type="ARBA" id="ARBA00022989"/>
    </source>
</evidence>
<evidence type="ECO:0000256" key="3">
    <source>
        <dbReference type="ARBA" id="ARBA00022448"/>
    </source>
</evidence>
<comment type="similarity">
    <text evidence="2 10">Belongs to the mitochondrial carrier (TC 2.A.29) family.</text>
</comment>
<dbReference type="SUPFAM" id="SSF103506">
    <property type="entry name" value="Mitochondrial carrier"/>
    <property type="match status" value="1"/>
</dbReference>
<keyword evidence="8 9" id="KW-0472">Membrane</keyword>
<dbReference type="Gene3D" id="1.50.40.10">
    <property type="entry name" value="Mitochondrial carrier domain"/>
    <property type="match status" value="1"/>
</dbReference>
<feature type="repeat" description="Solcar" evidence="9">
    <location>
        <begin position="186"/>
        <end position="272"/>
    </location>
</feature>
<dbReference type="InterPro" id="IPR023395">
    <property type="entry name" value="MCP_dom_sf"/>
</dbReference>
<gene>
    <name evidence="11" type="ORF">KFL_001730060</name>
</gene>
<keyword evidence="12" id="KW-1185">Reference proteome</keyword>
<sequence>MAAKSSKDRTTIISPGVSSGIGALAGVIEVALQQPHVAWKNAVQDNRPVPWTRPAQLYRGALVNAGSMAPINAIQFGVDKLLSEALLARGRKVSDAGKIGVAASAGAVSALVGCPAELIMIQQQKQGGSLASQLRQVVQQHGVTAFAKGLGPTVIRESIYTGTYLGANPLICSKLQQLQPGLFADRPVAAMVVASIVSGLAAAGLTQPVDAIKTKLQANLGNPAYSSVTRTAASMIKERGVLSLWSGLLPRSLRIIGAVFILGEAKKRLEAGYLSLTASQDVTTLKAPL</sequence>
<dbReference type="PANTHER" id="PTHR45788">
    <property type="entry name" value="SUCCINATE/FUMARATE MITOCHONDRIAL TRANSPORTER-RELATED"/>
    <property type="match status" value="1"/>
</dbReference>
<evidence type="ECO:0000313" key="11">
    <source>
        <dbReference type="EMBL" id="GAQ84011.1"/>
    </source>
</evidence>
<evidence type="ECO:0000256" key="2">
    <source>
        <dbReference type="ARBA" id="ARBA00006375"/>
    </source>
</evidence>